<keyword evidence="3" id="KW-0808">Transferase</keyword>
<feature type="region of interest" description="Disordered" evidence="9">
    <location>
        <begin position="417"/>
        <end position="487"/>
    </location>
</feature>
<dbReference type="GO" id="GO:0005524">
    <property type="term" value="F:ATP binding"/>
    <property type="evidence" value="ECO:0007669"/>
    <property type="project" value="UniProtKB-UniRule"/>
</dbReference>
<keyword evidence="5" id="KW-0418">Kinase</keyword>
<dbReference type="SUPFAM" id="SSF56112">
    <property type="entry name" value="Protein kinase-like (PK-like)"/>
    <property type="match status" value="1"/>
</dbReference>
<evidence type="ECO:0000259" key="10">
    <source>
        <dbReference type="PROSITE" id="PS50011"/>
    </source>
</evidence>
<dbReference type="InterPro" id="IPR050108">
    <property type="entry name" value="CDK"/>
</dbReference>
<dbReference type="InterPro" id="IPR017441">
    <property type="entry name" value="Protein_kinase_ATP_BS"/>
</dbReference>
<protein>
    <recommendedName>
        <fullName evidence="2">[RNA-polymerase]-subunit kinase</fullName>
        <ecNumber evidence="2">2.7.11.23</ecNumber>
    </recommendedName>
</protein>
<sequence>MGCVLAKGPSMGSPSQGSGLDARKREGDYLSARDAFKHQLMPEDGRGGGGGGRASSGDGENEGRAVALPPPPPPQPVRTVDGGEDELVRGLPEWLVRNVPPEVLADLISKSADCYEKLEKVGQGTYSNVYKARDRDTGKIVALKKVRFETSEPESVKFMAREIMILQKLDHPNVIKLEGLATSRMHYSLYLVFEFMQYDLSRIISRPDTRLTEAQVKYYMKQLLSGLKHCHERRILHRDIKGSNLLIDKNGVLKIADFGLANFYHPNKKVSLTSRVVTLWYRAPELLLGTTDYGVGIDLWSAGCLLAEMFSGKPIMQGRNEVDQLHKIFSLCGPPSADYWRKLKLPNSSNTWSQYRPSIAETYKELPPSALSLLTVLLALDPTNRGTASSALESNFFTTNPLAYDLSGLPVICKETDESIQPREHRKQKAVKTKQRQRNGERKLESVNLFGTSGSPVEEKPADSRSSSQEVGSSTGSTSSSIKPEGSTLIRVASLSQITYPTEEEEQRRNGHPPGYKNIKNFPPIYEADDEFKNSNMHQYVFVKRSVSASDLGRYHGKHISKASPD</sequence>
<dbReference type="InterPro" id="IPR000719">
    <property type="entry name" value="Prot_kinase_dom"/>
</dbReference>
<feature type="compositionally biased region" description="Basic and acidic residues" evidence="9">
    <location>
        <begin position="34"/>
        <end position="46"/>
    </location>
</feature>
<evidence type="ECO:0000256" key="1">
    <source>
        <dbReference type="ARBA" id="ARBA00006485"/>
    </source>
</evidence>
<feature type="compositionally biased region" description="Basic residues" evidence="9">
    <location>
        <begin position="424"/>
        <end position="437"/>
    </location>
</feature>
<comment type="similarity">
    <text evidence="1">Belongs to the protein kinase superfamily. CMGC Ser/Thr protein kinase family. CDC2/CDKX subfamily.</text>
</comment>
<evidence type="ECO:0000256" key="9">
    <source>
        <dbReference type="SAM" id="MobiDB-lite"/>
    </source>
</evidence>
<dbReference type="EMBL" id="CP136892">
    <property type="protein sequence ID" value="WOL00494.1"/>
    <property type="molecule type" value="Genomic_DNA"/>
</dbReference>
<evidence type="ECO:0000256" key="8">
    <source>
        <dbReference type="PROSITE-ProRule" id="PRU10141"/>
    </source>
</evidence>
<comment type="catalytic activity">
    <reaction evidence="7">
        <text>[DNA-directed RNA polymerase] + ATP = phospho-[DNA-directed RNA polymerase] + ADP + H(+)</text>
        <dbReference type="Rhea" id="RHEA:10216"/>
        <dbReference type="Rhea" id="RHEA-COMP:11321"/>
        <dbReference type="Rhea" id="RHEA-COMP:11322"/>
        <dbReference type="ChEBI" id="CHEBI:15378"/>
        <dbReference type="ChEBI" id="CHEBI:30616"/>
        <dbReference type="ChEBI" id="CHEBI:43176"/>
        <dbReference type="ChEBI" id="CHEBI:68546"/>
        <dbReference type="ChEBI" id="CHEBI:456216"/>
        <dbReference type="EC" id="2.7.11.23"/>
    </reaction>
</comment>
<feature type="domain" description="Protein kinase" evidence="10">
    <location>
        <begin position="115"/>
        <end position="397"/>
    </location>
</feature>
<gene>
    <name evidence="11" type="ORF">Cni_G09207</name>
</gene>
<dbReference type="Pfam" id="PF00069">
    <property type="entry name" value="Pkinase"/>
    <property type="match status" value="1"/>
</dbReference>
<dbReference type="GO" id="GO:0032968">
    <property type="term" value="P:positive regulation of transcription elongation by RNA polymerase II"/>
    <property type="evidence" value="ECO:0007669"/>
    <property type="project" value="TreeGrafter"/>
</dbReference>
<evidence type="ECO:0000256" key="6">
    <source>
        <dbReference type="ARBA" id="ARBA00022840"/>
    </source>
</evidence>
<organism evidence="11 12">
    <name type="scientific">Canna indica</name>
    <name type="common">Indian-shot</name>
    <dbReference type="NCBI Taxonomy" id="4628"/>
    <lineage>
        <taxon>Eukaryota</taxon>
        <taxon>Viridiplantae</taxon>
        <taxon>Streptophyta</taxon>
        <taxon>Embryophyta</taxon>
        <taxon>Tracheophyta</taxon>
        <taxon>Spermatophyta</taxon>
        <taxon>Magnoliopsida</taxon>
        <taxon>Liliopsida</taxon>
        <taxon>Zingiberales</taxon>
        <taxon>Cannaceae</taxon>
        <taxon>Canna</taxon>
    </lineage>
</organism>
<dbReference type="PANTHER" id="PTHR24056">
    <property type="entry name" value="CELL DIVISION PROTEIN KINASE"/>
    <property type="match status" value="1"/>
</dbReference>
<dbReference type="Gene3D" id="1.10.510.10">
    <property type="entry name" value="Transferase(Phosphotransferase) domain 1"/>
    <property type="match status" value="1"/>
</dbReference>
<dbReference type="PROSITE" id="PS00107">
    <property type="entry name" value="PROTEIN_KINASE_ATP"/>
    <property type="match status" value="1"/>
</dbReference>
<dbReference type="SMART" id="SM00220">
    <property type="entry name" value="S_TKc"/>
    <property type="match status" value="1"/>
</dbReference>
<dbReference type="PROSITE" id="PS50011">
    <property type="entry name" value="PROTEIN_KINASE_DOM"/>
    <property type="match status" value="1"/>
</dbReference>
<evidence type="ECO:0000256" key="3">
    <source>
        <dbReference type="ARBA" id="ARBA00022679"/>
    </source>
</evidence>
<evidence type="ECO:0000256" key="4">
    <source>
        <dbReference type="ARBA" id="ARBA00022741"/>
    </source>
</evidence>
<evidence type="ECO:0000313" key="12">
    <source>
        <dbReference type="Proteomes" id="UP001327560"/>
    </source>
</evidence>
<dbReference type="Gene3D" id="3.30.200.20">
    <property type="entry name" value="Phosphorylase Kinase, domain 1"/>
    <property type="match status" value="1"/>
</dbReference>
<dbReference type="FunFam" id="1.10.510.10:FF:000620">
    <property type="entry name" value="Putative serine/threonine-protein kinase"/>
    <property type="match status" value="1"/>
</dbReference>
<keyword evidence="6 8" id="KW-0067">ATP-binding</keyword>
<feature type="region of interest" description="Disordered" evidence="9">
    <location>
        <begin position="499"/>
        <end position="522"/>
    </location>
</feature>
<keyword evidence="4 8" id="KW-0547">Nucleotide-binding</keyword>
<feature type="region of interest" description="Disordered" evidence="9">
    <location>
        <begin position="1"/>
        <end position="82"/>
    </location>
</feature>
<evidence type="ECO:0000313" key="11">
    <source>
        <dbReference type="EMBL" id="WOL00494.1"/>
    </source>
</evidence>
<dbReference type="PANTHER" id="PTHR24056:SF221">
    <property type="entry name" value="OS02G0304500 PROTEIN"/>
    <property type="match status" value="1"/>
</dbReference>
<dbReference type="InterPro" id="IPR008271">
    <property type="entry name" value="Ser/Thr_kinase_AS"/>
</dbReference>
<dbReference type="FunFam" id="3.30.200.20:FF:000021">
    <property type="entry name" value="probable serine/threonine-protein kinase At1g54610"/>
    <property type="match status" value="1"/>
</dbReference>
<feature type="compositionally biased region" description="Low complexity" evidence="9">
    <location>
        <begin position="8"/>
        <end position="19"/>
    </location>
</feature>
<evidence type="ECO:0000256" key="7">
    <source>
        <dbReference type="ARBA" id="ARBA00049280"/>
    </source>
</evidence>
<name>A0AAQ3Q7I6_9LILI</name>
<dbReference type="GO" id="GO:0008353">
    <property type="term" value="F:RNA polymerase II CTD heptapeptide repeat kinase activity"/>
    <property type="evidence" value="ECO:0007669"/>
    <property type="project" value="UniProtKB-EC"/>
</dbReference>
<dbReference type="PROSITE" id="PS00108">
    <property type="entry name" value="PROTEIN_KINASE_ST"/>
    <property type="match status" value="1"/>
</dbReference>
<accession>A0AAQ3Q7I6</accession>
<dbReference type="Proteomes" id="UP001327560">
    <property type="component" value="Chromosome 3"/>
</dbReference>
<dbReference type="EC" id="2.7.11.23" evidence="2"/>
<evidence type="ECO:0000256" key="5">
    <source>
        <dbReference type="ARBA" id="ARBA00022777"/>
    </source>
</evidence>
<keyword evidence="12" id="KW-1185">Reference proteome</keyword>
<feature type="binding site" evidence="8">
    <location>
        <position position="144"/>
    </location>
    <ligand>
        <name>ATP</name>
        <dbReference type="ChEBI" id="CHEBI:30616"/>
    </ligand>
</feature>
<dbReference type="AlphaFoldDB" id="A0AAQ3Q7I6"/>
<proteinExistence type="inferred from homology"/>
<dbReference type="GO" id="GO:0005634">
    <property type="term" value="C:nucleus"/>
    <property type="evidence" value="ECO:0007669"/>
    <property type="project" value="TreeGrafter"/>
</dbReference>
<dbReference type="InterPro" id="IPR011009">
    <property type="entry name" value="Kinase-like_dom_sf"/>
</dbReference>
<dbReference type="GO" id="GO:0000307">
    <property type="term" value="C:cyclin-dependent protein kinase holoenzyme complex"/>
    <property type="evidence" value="ECO:0007669"/>
    <property type="project" value="TreeGrafter"/>
</dbReference>
<feature type="compositionally biased region" description="Low complexity" evidence="9">
    <location>
        <begin position="464"/>
        <end position="481"/>
    </location>
</feature>
<evidence type="ECO:0000256" key="2">
    <source>
        <dbReference type="ARBA" id="ARBA00012409"/>
    </source>
</evidence>
<reference evidence="11 12" key="1">
    <citation type="submission" date="2023-10" db="EMBL/GenBank/DDBJ databases">
        <title>Chromosome-scale genome assembly provides insights into flower coloration mechanisms of Canna indica.</title>
        <authorList>
            <person name="Li C."/>
        </authorList>
    </citation>
    <scope>NUCLEOTIDE SEQUENCE [LARGE SCALE GENOMIC DNA]</scope>
    <source>
        <tissue evidence="11">Flower</tissue>
    </source>
</reference>